<gene>
    <name evidence="1" type="ORF">CIRG_02668</name>
</gene>
<evidence type="ECO:0000313" key="2">
    <source>
        <dbReference type="Proteomes" id="UP000054565"/>
    </source>
</evidence>
<dbReference type="AlphaFoldDB" id="A0A0J6Y2V6"/>
<reference evidence="2" key="1">
    <citation type="journal article" date="2010" name="Genome Res.">
        <title>Population genomic sequencing of Coccidioides fungi reveals recent hybridization and transposon control.</title>
        <authorList>
            <person name="Neafsey D.E."/>
            <person name="Barker B.M."/>
            <person name="Sharpton T.J."/>
            <person name="Stajich J.E."/>
            <person name="Park D.J."/>
            <person name="Whiston E."/>
            <person name="Hung C.-Y."/>
            <person name="McMahan C."/>
            <person name="White J."/>
            <person name="Sykes S."/>
            <person name="Heiman D."/>
            <person name="Young S."/>
            <person name="Zeng Q."/>
            <person name="Abouelleil A."/>
            <person name="Aftuck L."/>
            <person name="Bessette D."/>
            <person name="Brown A."/>
            <person name="FitzGerald M."/>
            <person name="Lui A."/>
            <person name="Macdonald J.P."/>
            <person name="Priest M."/>
            <person name="Orbach M.J."/>
            <person name="Galgiani J.N."/>
            <person name="Kirkland T.N."/>
            <person name="Cole G.T."/>
            <person name="Birren B.W."/>
            <person name="Henn M.R."/>
            <person name="Taylor J.W."/>
            <person name="Rounsley S.D."/>
        </authorList>
    </citation>
    <scope>NUCLEOTIDE SEQUENCE [LARGE SCALE GENOMIC DNA]</scope>
    <source>
        <strain evidence="2">RMSCC 2394</strain>
    </source>
</reference>
<protein>
    <submittedName>
        <fullName evidence="1">Uncharacterized protein</fullName>
    </submittedName>
</protein>
<proteinExistence type="predicted"/>
<dbReference type="Proteomes" id="UP000054565">
    <property type="component" value="Unassembled WGS sequence"/>
</dbReference>
<accession>A0A0J6Y2V6</accession>
<evidence type="ECO:0000313" key="1">
    <source>
        <dbReference type="EMBL" id="KMP02976.1"/>
    </source>
</evidence>
<sequence length="129" mass="13750">MAGHLSVLLGDATDFDASASNHVAAQQRRKLAYRITCTSHSPTNAEPLRLQLVRTSSREQTSSRLTTGATACDSSIAGSQLIMSLHFDMILKMTTELFARHNTLEWPLDAAGGLAISASGKYGIGDESA</sequence>
<organism evidence="1 2">
    <name type="scientific">Coccidioides immitis RMSCC 2394</name>
    <dbReference type="NCBI Taxonomy" id="404692"/>
    <lineage>
        <taxon>Eukaryota</taxon>
        <taxon>Fungi</taxon>
        <taxon>Dikarya</taxon>
        <taxon>Ascomycota</taxon>
        <taxon>Pezizomycotina</taxon>
        <taxon>Eurotiomycetes</taxon>
        <taxon>Eurotiomycetidae</taxon>
        <taxon>Onygenales</taxon>
        <taxon>Onygenaceae</taxon>
        <taxon>Coccidioides</taxon>
    </lineage>
</organism>
<dbReference type="EMBL" id="DS028094">
    <property type="protein sequence ID" value="KMP02976.1"/>
    <property type="molecule type" value="Genomic_DNA"/>
</dbReference>
<name>A0A0J6Y2V6_COCIT</name>